<gene>
    <name evidence="5" type="ORF">SAMN04487966_10359</name>
</gene>
<evidence type="ECO:0000256" key="1">
    <source>
        <dbReference type="ARBA" id="ARBA00023015"/>
    </source>
</evidence>
<keyword evidence="6" id="KW-1185">Reference proteome</keyword>
<dbReference type="PANTHER" id="PTHR30154">
    <property type="entry name" value="LEUCINE-RESPONSIVE REGULATORY PROTEIN"/>
    <property type="match status" value="1"/>
</dbReference>
<keyword evidence="1" id="KW-0805">Transcription regulation</keyword>
<accession>A0A1I7MIX8</accession>
<evidence type="ECO:0000313" key="5">
    <source>
        <dbReference type="EMBL" id="SFV21819.1"/>
    </source>
</evidence>
<dbReference type="STRING" id="574650.SAMN04487966_10359"/>
<evidence type="ECO:0000256" key="2">
    <source>
        <dbReference type="ARBA" id="ARBA00023125"/>
    </source>
</evidence>
<dbReference type="GO" id="GO:0043565">
    <property type="term" value="F:sequence-specific DNA binding"/>
    <property type="evidence" value="ECO:0007669"/>
    <property type="project" value="InterPro"/>
</dbReference>
<dbReference type="OrthoDB" id="4411089at2"/>
<dbReference type="InterPro" id="IPR036388">
    <property type="entry name" value="WH-like_DNA-bd_sf"/>
</dbReference>
<proteinExistence type="predicted"/>
<dbReference type="EMBL" id="FPCG01000003">
    <property type="protein sequence ID" value="SFV21819.1"/>
    <property type="molecule type" value="Genomic_DNA"/>
</dbReference>
<dbReference type="PROSITE" id="PS50956">
    <property type="entry name" value="HTH_ASNC_2"/>
    <property type="match status" value="1"/>
</dbReference>
<dbReference type="GO" id="GO:0043200">
    <property type="term" value="P:response to amino acid"/>
    <property type="evidence" value="ECO:0007669"/>
    <property type="project" value="TreeGrafter"/>
</dbReference>
<name>A0A1I7MIX8_9MICC</name>
<dbReference type="CDD" id="cd00090">
    <property type="entry name" value="HTH_ARSR"/>
    <property type="match status" value="1"/>
</dbReference>
<evidence type="ECO:0000313" key="6">
    <source>
        <dbReference type="Proteomes" id="UP000198881"/>
    </source>
</evidence>
<dbReference type="SUPFAM" id="SSF54909">
    <property type="entry name" value="Dimeric alpha+beta barrel"/>
    <property type="match status" value="1"/>
</dbReference>
<feature type="domain" description="HTH asnC-type" evidence="4">
    <location>
        <begin position="7"/>
        <end position="68"/>
    </location>
</feature>
<dbReference type="Gene3D" id="3.30.70.920">
    <property type="match status" value="1"/>
</dbReference>
<reference evidence="5 6" key="1">
    <citation type="submission" date="2016-10" db="EMBL/GenBank/DDBJ databases">
        <authorList>
            <person name="de Groot N.N."/>
        </authorList>
    </citation>
    <scope>NUCLEOTIDE SEQUENCE [LARGE SCALE GENOMIC DNA]</scope>
    <source>
        <strain evidence="5 6">CGMCC 1.7054</strain>
    </source>
</reference>
<dbReference type="InterPro" id="IPR011991">
    <property type="entry name" value="ArsR-like_HTH"/>
</dbReference>
<dbReference type="Gene3D" id="1.10.10.10">
    <property type="entry name" value="Winged helix-like DNA-binding domain superfamily/Winged helix DNA-binding domain"/>
    <property type="match status" value="1"/>
</dbReference>
<dbReference type="InterPro" id="IPR019887">
    <property type="entry name" value="Tscrpt_reg_AsnC/Lrp_C"/>
</dbReference>
<dbReference type="PANTHER" id="PTHR30154:SF54">
    <property type="entry name" value="POSSIBLE TRANSCRIPTIONAL REGULATORY PROTEIN (PROBABLY LRP_ASNC-FAMILY)"/>
    <property type="match status" value="1"/>
</dbReference>
<dbReference type="Pfam" id="PF01037">
    <property type="entry name" value="AsnC_trans_reg"/>
    <property type="match status" value="1"/>
</dbReference>
<dbReference type="AlphaFoldDB" id="A0A1I7MIX8"/>
<organism evidence="5 6">
    <name type="scientific">Micrococcus terreus</name>
    <dbReference type="NCBI Taxonomy" id="574650"/>
    <lineage>
        <taxon>Bacteria</taxon>
        <taxon>Bacillati</taxon>
        <taxon>Actinomycetota</taxon>
        <taxon>Actinomycetes</taxon>
        <taxon>Micrococcales</taxon>
        <taxon>Micrococcaceae</taxon>
        <taxon>Micrococcus</taxon>
    </lineage>
</organism>
<dbReference type="RefSeq" id="WP_091695554.1">
    <property type="nucleotide sequence ID" value="NZ_CAMIGK010000106.1"/>
</dbReference>
<dbReference type="InterPro" id="IPR000485">
    <property type="entry name" value="AsnC-type_HTH_dom"/>
</dbReference>
<sequence length="157" mass="17518">MHHLQGLDSTDQRLLELLRQDARRTNASLAEELGIAPSTCLARLKALRASGAVRRFTVDVEPTALGHGLVALISVRIRPGARHRMEEFFEQMRQLPGVMQVFFLGGEEDFLLHVAVADSAEVSRFVLENLSADPAVASTRTSLVFKHEYGERPWQGR</sequence>
<keyword evidence="2 5" id="KW-0238">DNA-binding</keyword>
<dbReference type="InterPro" id="IPR011008">
    <property type="entry name" value="Dimeric_a/b-barrel"/>
</dbReference>
<protein>
    <submittedName>
        <fullName evidence="5">DNA-binding transcriptional regulator, Lrp family</fullName>
    </submittedName>
</protein>
<dbReference type="GO" id="GO:0005829">
    <property type="term" value="C:cytosol"/>
    <property type="evidence" value="ECO:0007669"/>
    <property type="project" value="TreeGrafter"/>
</dbReference>
<keyword evidence="3" id="KW-0804">Transcription</keyword>
<evidence type="ECO:0000259" key="4">
    <source>
        <dbReference type="PROSITE" id="PS50956"/>
    </source>
</evidence>
<dbReference type="SUPFAM" id="SSF46785">
    <property type="entry name" value="Winged helix' DNA-binding domain"/>
    <property type="match status" value="1"/>
</dbReference>
<dbReference type="SMART" id="SM00344">
    <property type="entry name" value="HTH_ASNC"/>
    <property type="match status" value="1"/>
</dbReference>
<dbReference type="InterPro" id="IPR019888">
    <property type="entry name" value="Tscrpt_reg_AsnC-like"/>
</dbReference>
<dbReference type="InterPro" id="IPR036390">
    <property type="entry name" value="WH_DNA-bd_sf"/>
</dbReference>
<dbReference type="PRINTS" id="PR00033">
    <property type="entry name" value="HTHASNC"/>
</dbReference>
<dbReference type="Proteomes" id="UP000198881">
    <property type="component" value="Unassembled WGS sequence"/>
</dbReference>
<dbReference type="Pfam" id="PF13412">
    <property type="entry name" value="HTH_24"/>
    <property type="match status" value="1"/>
</dbReference>
<evidence type="ECO:0000256" key="3">
    <source>
        <dbReference type="ARBA" id="ARBA00023163"/>
    </source>
</evidence>